<dbReference type="InterPro" id="IPR053521">
    <property type="entry name" value="McjB-like"/>
</dbReference>
<dbReference type="AlphaFoldDB" id="A0A7Y2KPD5"/>
<organism evidence="2 3">
    <name type="scientific">Sphingomonas paucimobilis</name>
    <name type="common">Pseudomonas paucimobilis</name>
    <dbReference type="NCBI Taxonomy" id="13689"/>
    <lineage>
        <taxon>Bacteria</taxon>
        <taxon>Pseudomonadati</taxon>
        <taxon>Pseudomonadota</taxon>
        <taxon>Alphaproteobacteria</taxon>
        <taxon>Sphingomonadales</taxon>
        <taxon>Sphingomonadaceae</taxon>
        <taxon>Sphingomonas</taxon>
    </lineage>
</organism>
<protein>
    <submittedName>
        <fullName evidence="2">Lasso peptide biosynthesis B2 protein</fullName>
    </submittedName>
</protein>
<dbReference type="EMBL" id="JABEOU010000012">
    <property type="protein sequence ID" value="NNG56416.1"/>
    <property type="molecule type" value="Genomic_DNA"/>
</dbReference>
<accession>A0A7Y2KPD5</accession>
<dbReference type="InterPro" id="IPR032708">
    <property type="entry name" value="McjB_C"/>
</dbReference>
<dbReference type="NCBIfam" id="NF033537">
    <property type="entry name" value="lasso_biosyn_B2"/>
    <property type="match status" value="1"/>
</dbReference>
<gene>
    <name evidence="2" type="ORF">HKX06_03305</name>
</gene>
<evidence type="ECO:0000313" key="3">
    <source>
        <dbReference type="Proteomes" id="UP000550136"/>
    </source>
</evidence>
<name>A0A7Y2KPD5_SPHPI</name>
<dbReference type="Pfam" id="PF13471">
    <property type="entry name" value="Transglut_core3"/>
    <property type="match status" value="1"/>
</dbReference>
<dbReference type="Proteomes" id="UP000550136">
    <property type="component" value="Unassembled WGS sequence"/>
</dbReference>
<sequence>MEHYRIRDGIGFVGFEGRTIILDVAADRYWQLGAEAGEALEALRTGGTGLADSQAVARLRALGFVVPTGGGPDQAEPTRCPIPVPSDSMLERPALPSRGDWRAAGEVALLAFAARVVLRARPLKAVLDGITARRPRSRAPGNAPGLDTLAQQFARLRRLLPLRPLCLPDSIAFLWFAMRRGHAPRLVFGVEAFPFTAHCWVQDGSTVLTDALDHASRFRPILVL</sequence>
<proteinExistence type="predicted"/>
<evidence type="ECO:0000259" key="1">
    <source>
        <dbReference type="Pfam" id="PF13471"/>
    </source>
</evidence>
<feature type="domain" description="Microcin J25-processing protein McjB C-terminal" evidence="1">
    <location>
        <begin position="109"/>
        <end position="222"/>
    </location>
</feature>
<dbReference type="RefSeq" id="WP_170170606.1">
    <property type="nucleotide sequence ID" value="NZ_JABEOU010000012.1"/>
</dbReference>
<comment type="caution">
    <text evidence="2">The sequence shown here is derived from an EMBL/GenBank/DDBJ whole genome shotgun (WGS) entry which is preliminary data.</text>
</comment>
<evidence type="ECO:0000313" key="2">
    <source>
        <dbReference type="EMBL" id="NNG56416.1"/>
    </source>
</evidence>
<reference evidence="2 3" key="1">
    <citation type="submission" date="2020-05" db="EMBL/GenBank/DDBJ databases">
        <title>Draft Genome Sequences of Sphingomonas sp. Isolated from the International Space Station.</title>
        <authorList>
            <person name="Bijlani S."/>
            <person name="Singh N.K."/>
            <person name="Mason C.E."/>
            <person name="Wang C.C."/>
            <person name="Venkateswaran K."/>
        </authorList>
    </citation>
    <scope>NUCLEOTIDE SEQUENCE [LARGE SCALE GENOMIC DNA]</scope>
    <source>
        <strain evidence="2 3">FKI-L5-BR-P1</strain>
    </source>
</reference>